<name>A0A9D4HAB5_DREPO</name>
<sequence length="122" mass="14353">MDRIFVCSQCIVVGKAFQGVLDAVRQERNFHVVYEMSLPVSCRYRNDMLKELRSTYNIEPRLLYLLKKRNRAQDFFHKINKDHNEGLSPDEVALLFKLLVSSSTGLWNSWTWTKMARYTSGM</sequence>
<organism evidence="1 2">
    <name type="scientific">Dreissena polymorpha</name>
    <name type="common">Zebra mussel</name>
    <name type="synonym">Mytilus polymorpha</name>
    <dbReference type="NCBI Taxonomy" id="45954"/>
    <lineage>
        <taxon>Eukaryota</taxon>
        <taxon>Metazoa</taxon>
        <taxon>Spiralia</taxon>
        <taxon>Lophotrochozoa</taxon>
        <taxon>Mollusca</taxon>
        <taxon>Bivalvia</taxon>
        <taxon>Autobranchia</taxon>
        <taxon>Heteroconchia</taxon>
        <taxon>Euheterodonta</taxon>
        <taxon>Imparidentia</taxon>
        <taxon>Neoheterodontei</taxon>
        <taxon>Myida</taxon>
        <taxon>Dreissenoidea</taxon>
        <taxon>Dreissenidae</taxon>
        <taxon>Dreissena</taxon>
    </lineage>
</organism>
<proteinExistence type="predicted"/>
<evidence type="ECO:0000313" key="1">
    <source>
        <dbReference type="EMBL" id="KAH3829769.1"/>
    </source>
</evidence>
<reference evidence="1" key="1">
    <citation type="journal article" date="2019" name="bioRxiv">
        <title>The Genome of the Zebra Mussel, Dreissena polymorpha: A Resource for Invasive Species Research.</title>
        <authorList>
            <person name="McCartney M.A."/>
            <person name="Auch B."/>
            <person name="Kono T."/>
            <person name="Mallez S."/>
            <person name="Zhang Y."/>
            <person name="Obille A."/>
            <person name="Becker A."/>
            <person name="Abrahante J.E."/>
            <person name="Garbe J."/>
            <person name="Badalamenti J.P."/>
            <person name="Herman A."/>
            <person name="Mangelson H."/>
            <person name="Liachko I."/>
            <person name="Sullivan S."/>
            <person name="Sone E.D."/>
            <person name="Koren S."/>
            <person name="Silverstein K.A.T."/>
            <person name="Beckman K.B."/>
            <person name="Gohl D.M."/>
        </authorList>
    </citation>
    <scope>NUCLEOTIDE SEQUENCE</scope>
    <source>
        <strain evidence="1">Duluth1</strain>
        <tissue evidence="1">Whole animal</tissue>
    </source>
</reference>
<accession>A0A9D4HAB5</accession>
<dbReference type="AlphaFoldDB" id="A0A9D4HAB5"/>
<protein>
    <submittedName>
        <fullName evidence="1">Uncharacterized protein</fullName>
    </submittedName>
</protein>
<reference evidence="1" key="2">
    <citation type="submission" date="2020-11" db="EMBL/GenBank/DDBJ databases">
        <authorList>
            <person name="McCartney M.A."/>
            <person name="Auch B."/>
            <person name="Kono T."/>
            <person name="Mallez S."/>
            <person name="Becker A."/>
            <person name="Gohl D.M."/>
            <person name="Silverstein K.A.T."/>
            <person name="Koren S."/>
            <person name="Bechman K.B."/>
            <person name="Herman A."/>
            <person name="Abrahante J.E."/>
            <person name="Garbe J."/>
        </authorList>
    </citation>
    <scope>NUCLEOTIDE SEQUENCE</scope>
    <source>
        <strain evidence="1">Duluth1</strain>
        <tissue evidence="1">Whole animal</tissue>
    </source>
</reference>
<dbReference type="EMBL" id="JAIWYP010000004">
    <property type="protein sequence ID" value="KAH3829769.1"/>
    <property type="molecule type" value="Genomic_DNA"/>
</dbReference>
<evidence type="ECO:0000313" key="2">
    <source>
        <dbReference type="Proteomes" id="UP000828390"/>
    </source>
</evidence>
<comment type="caution">
    <text evidence="1">The sequence shown here is derived from an EMBL/GenBank/DDBJ whole genome shotgun (WGS) entry which is preliminary data.</text>
</comment>
<dbReference type="Proteomes" id="UP000828390">
    <property type="component" value="Unassembled WGS sequence"/>
</dbReference>
<keyword evidence="2" id="KW-1185">Reference proteome</keyword>
<gene>
    <name evidence="1" type="ORF">DPMN_102997</name>
</gene>